<gene>
    <name evidence="1" type="ORF">BP00DRAFT_415886</name>
</gene>
<reference evidence="1 2" key="1">
    <citation type="submission" date="2018-02" db="EMBL/GenBank/DDBJ databases">
        <title>The genomes of Aspergillus section Nigri reveals drivers in fungal speciation.</title>
        <authorList>
            <consortium name="DOE Joint Genome Institute"/>
            <person name="Vesth T.C."/>
            <person name="Nybo J."/>
            <person name="Theobald S."/>
            <person name="Brandl J."/>
            <person name="Frisvad J.C."/>
            <person name="Nielsen K.F."/>
            <person name="Lyhne E.K."/>
            <person name="Kogle M.E."/>
            <person name="Kuo A."/>
            <person name="Riley R."/>
            <person name="Clum A."/>
            <person name="Nolan M."/>
            <person name="Lipzen A."/>
            <person name="Salamov A."/>
            <person name="Henrissat B."/>
            <person name="Wiebenga A."/>
            <person name="De vries R.P."/>
            <person name="Grigoriev I.V."/>
            <person name="Mortensen U.H."/>
            <person name="Andersen M.R."/>
            <person name="Baker S.E."/>
        </authorList>
    </citation>
    <scope>NUCLEOTIDE SEQUENCE [LARGE SCALE GENOMIC DNA]</scope>
    <source>
        <strain evidence="1 2">CBS 114.80</strain>
    </source>
</reference>
<protein>
    <submittedName>
        <fullName evidence="1">Uncharacterized protein</fullName>
    </submittedName>
</protein>
<dbReference type="AlphaFoldDB" id="A0A2V5IAM0"/>
<dbReference type="EMBL" id="KZ825507">
    <property type="protein sequence ID" value="PYI31093.1"/>
    <property type="molecule type" value="Genomic_DNA"/>
</dbReference>
<name>A0A2V5IAM0_9EURO</name>
<organism evidence="1 2">
    <name type="scientific">Aspergillus indologenus CBS 114.80</name>
    <dbReference type="NCBI Taxonomy" id="1450541"/>
    <lineage>
        <taxon>Eukaryota</taxon>
        <taxon>Fungi</taxon>
        <taxon>Dikarya</taxon>
        <taxon>Ascomycota</taxon>
        <taxon>Pezizomycotina</taxon>
        <taxon>Eurotiomycetes</taxon>
        <taxon>Eurotiomycetidae</taxon>
        <taxon>Eurotiales</taxon>
        <taxon>Aspergillaceae</taxon>
        <taxon>Aspergillus</taxon>
        <taxon>Aspergillus subgen. Circumdati</taxon>
    </lineage>
</organism>
<evidence type="ECO:0000313" key="2">
    <source>
        <dbReference type="Proteomes" id="UP000248817"/>
    </source>
</evidence>
<proteinExistence type="predicted"/>
<sequence length="155" mass="17156">MQIHPPCYSTSAHNASPTLAGNSPPSGACSALFRPSRFPGSTGDGIKNTHVDSVYLPPNWDYSVGVKSLRSFSLLNVKNGPDSMVEMEFLKVSGFKNEGQVPSNWCSYPGVGDEYKEGRTGVDSRRNPIAPMFFPYKFLRNRTTAVRWVRTSEDF</sequence>
<keyword evidence="2" id="KW-1185">Reference proteome</keyword>
<evidence type="ECO:0000313" key="1">
    <source>
        <dbReference type="EMBL" id="PYI31093.1"/>
    </source>
</evidence>
<accession>A0A2V5IAM0</accession>
<dbReference type="Proteomes" id="UP000248817">
    <property type="component" value="Unassembled WGS sequence"/>
</dbReference>